<organism evidence="7 8">
    <name type="scientific">Mesorhizobium captivum</name>
    <dbReference type="NCBI Taxonomy" id="3072319"/>
    <lineage>
        <taxon>Bacteria</taxon>
        <taxon>Pseudomonadati</taxon>
        <taxon>Pseudomonadota</taxon>
        <taxon>Alphaproteobacteria</taxon>
        <taxon>Hyphomicrobiales</taxon>
        <taxon>Phyllobacteriaceae</taxon>
        <taxon>Mesorhizobium</taxon>
    </lineage>
</organism>
<dbReference type="InterPro" id="IPR017871">
    <property type="entry name" value="ABC_transporter-like_CS"/>
</dbReference>
<dbReference type="Gene3D" id="3.40.50.300">
    <property type="entry name" value="P-loop containing nucleotide triphosphate hydrolases"/>
    <property type="match status" value="1"/>
</dbReference>
<sequence>MADPLMVDRGLLSISGLDCFYGEVQVLYGLDLVLNRGEVLCLFGRNGAGKTTTLKAIMGLVPAAAGSIRLDGKELTGLAAHDVPKAGVAYVPQGRRLFADMTVAENIEIGLMARGMGKATRENVLDLFPLLRERLKQRSGTLSGGEQQMLAMARALCLEPQVLLLDEPTEGLMPSMIAKIRETVAKLRDLGVSTILVEQRVDAVLSVADRVSFIENGRNRETVDVEELRADPSAVRRYVGVG</sequence>
<dbReference type="SMART" id="SM00382">
    <property type="entry name" value="AAA"/>
    <property type="match status" value="1"/>
</dbReference>
<dbReference type="InterPro" id="IPR003593">
    <property type="entry name" value="AAA+_ATPase"/>
</dbReference>
<dbReference type="RefSeq" id="WP_320225074.1">
    <property type="nucleotide sequence ID" value="NZ_JAVIJB010000014.1"/>
</dbReference>
<evidence type="ECO:0000256" key="1">
    <source>
        <dbReference type="ARBA" id="ARBA00005417"/>
    </source>
</evidence>
<dbReference type="PROSITE" id="PS50893">
    <property type="entry name" value="ABC_TRANSPORTER_2"/>
    <property type="match status" value="1"/>
</dbReference>
<evidence type="ECO:0000313" key="8">
    <source>
        <dbReference type="Proteomes" id="UP001271249"/>
    </source>
</evidence>
<comment type="similarity">
    <text evidence="1">Belongs to the ABC transporter superfamily.</text>
</comment>
<dbReference type="Proteomes" id="UP001271249">
    <property type="component" value="Unassembled WGS sequence"/>
</dbReference>
<evidence type="ECO:0000256" key="3">
    <source>
        <dbReference type="ARBA" id="ARBA00022741"/>
    </source>
</evidence>
<evidence type="ECO:0000256" key="2">
    <source>
        <dbReference type="ARBA" id="ARBA00022448"/>
    </source>
</evidence>
<keyword evidence="4 7" id="KW-0067">ATP-binding</keyword>
<dbReference type="SUPFAM" id="SSF52540">
    <property type="entry name" value="P-loop containing nucleoside triphosphate hydrolases"/>
    <property type="match status" value="1"/>
</dbReference>
<dbReference type="EMBL" id="JAVIJC010000004">
    <property type="protein sequence ID" value="MDX8490985.1"/>
    <property type="molecule type" value="Genomic_DNA"/>
</dbReference>
<dbReference type="CDD" id="cd03224">
    <property type="entry name" value="ABC_TM1139_LivF_branched"/>
    <property type="match status" value="1"/>
</dbReference>
<dbReference type="InterPro" id="IPR003439">
    <property type="entry name" value="ABC_transporter-like_ATP-bd"/>
</dbReference>
<feature type="domain" description="ABC transporter" evidence="6">
    <location>
        <begin position="12"/>
        <end position="241"/>
    </location>
</feature>
<dbReference type="InterPro" id="IPR027417">
    <property type="entry name" value="P-loop_NTPase"/>
</dbReference>
<dbReference type="Pfam" id="PF00005">
    <property type="entry name" value="ABC_tran"/>
    <property type="match status" value="1"/>
</dbReference>
<dbReference type="PANTHER" id="PTHR43820:SF4">
    <property type="entry name" value="HIGH-AFFINITY BRANCHED-CHAIN AMINO ACID TRANSPORT ATP-BINDING PROTEIN LIVF"/>
    <property type="match status" value="1"/>
</dbReference>
<accession>A0ABU4YY32</accession>
<evidence type="ECO:0000256" key="4">
    <source>
        <dbReference type="ARBA" id="ARBA00022840"/>
    </source>
</evidence>
<keyword evidence="5" id="KW-0029">Amino-acid transport</keyword>
<name>A0ABU4YY32_9HYPH</name>
<dbReference type="InterPro" id="IPR052156">
    <property type="entry name" value="BCAA_Transport_ATP-bd_LivF"/>
</dbReference>
<dbReference type="PROSITE" id="PS00211">
    <property type="entry name" value="ABC_TRANSPORTER_1"/>
    <property type="match status" value="1"/>
</dbReference>
<comment type="caution">
    <text evidence="7">The sequence shown here is derived from an EMBL/GenBank/DDBJ whole genome shotgun (WGS) entry which is preliminary data.</text>
</comment>
<keyword evidence="2" id="KW-0813">Transport</keyword>
<evidence type="ECO:0000259" key="6">
    <source>
        <dbReference type="PROSITE" id="PS50893"/>
    </source>
</evidence>
<protein>
    <submittedName>
        <fullName evidence="7">ABC transporter ATP-binding protein</fullName>
    </submittedName>
</protein>
<proteinExistence type="inferred from homology"/>
<evidence type="ECO:0000313" key="7">
    <source>
        <dbReference type="EMBL" id="MDX8490985.1"/>
    </source>
</evidence>
<dbReference type="PANTHER" id="PTHR43820">
    <property type="entry name" value="HIGH-AFFINITY BRANCHED-CHAIN AMINO ACID TRANSPORT ATP-BINDING PROTEIN LIVF"/>
    <property type="match status" value="1"/>
</dbReference>
<keyword evidence="8" id="KW-1185">Reference proteome</keyword>
<keyword evidence="3" id="KW-0547">Nucleotide-binding</keyword>
<evidence type="ECO:0000256" key="5">
    <source>
        <dbReference type="ARBA" id="ARBA00022970"/>
    </source>
</evidence>
<dbReference type="GO" id="GO:0005524">
    <property type="term" value="F:ATP binding"/>
    <property type="evidence" value="ECO:0007669"/>
    <property type="project" value="UniProtKB-KW"/>
</dbReference>
<reference evidence="7 8" key="1">
    <citation type="submission" date="2023-08" db="EMBL/GenBank/DDBJ databases">
        <title>Implementing the SeqCode for naming new Mesorhizobium species isolated from Vachellia karroo root nodules.</title>
        <authorList>
            <person name="Van Lill M."/>
        </authorList>
    </citation>
    <scope>NUCLEOTIDE SEQUENCE [LARGE SCALE GENOMIC DNA]</scope>
    <source>
        <strain evidence="7 8">VK22B</strain>
    </source>
</reference>
<gene>
    <name evidence="7" type="ORF">RFN29_05275</name>
</gene>